<dbReference type="Proteomes" id="UP000003835">
    <property type="component" value="Unassembled WGS sequence"/>
</dbReference>
<name>B4VSU1_9CYAN</name>
<proteinExistence type="predicted"/>
<evidence type="ECO:0000313" key="2">
    <source>
        <dbReference type="Proteomes" id="UP000003835"/>
    </source>
</evidence>
<reference evidence="1 2" key="1">
    <citation type="submission" date="2008-07" db="EMBL/GenBank/DDBJ databases">
        <authorList>
            <person name="Tandeau de Marsac N."/>
            <person name="Ferriera S."/>
            <person name="Johnson J."/>
            <person name="Kravitz S."/>
            <person name="Beeson K."/>
            <person name="Sutton G."/>
            <person name="Rogers Y.-H."/>
            <person name="Friedman R."/>
            <person name="Frazier M."/>
            <person name="Venter J.C."/>
        </authorList>
    </citation>
    <scope>NUCLEOTIDE SEQUENCE [LARGE SCALE GENOMIC DNA]</scope>
    <source>
        <strain evidence="1 2">PCC 7420</strain>
    </source>
</reference>
<organism evidence="1 2">
    <name type="scientific">Coleofasciculus chthonoplastes PCC 7420</name>
    <dbReference type="NCBI Taxonomy" id="118168"/>
    <lineage>
        <taxon>Bacteria</taxon>
        <taxon>Bacillati</taxon>
        <taxon>Cyanobacteriota</taxon>
        <taxon>Cyanophyceae</taxon>
        <taxon>Coleofasciculales</taxon>
        <taxon>Coleofasciculaceae</taxon>
        <taxon>Coleofasciculus</taxon>
    </lineage>
</organism>
<accession>B4VSU1</accession>
<sequence>MREAREQGWRGAGEIFPNCSHRFYFEFCKTPQVFNRLNKILMFI</sequence>
<dbReference type="EMBL" id="DS989851">
    <property type="protein sequence ID" value="EDX74855.1"/>
    <property type="molecule type" value="Genomic_DNA"/>
</dbReference>
<gene>
    <name evidence="1" type="ORF">MC7420_729</name>
</gene>
<keyword evidence="2" id="KW-1185">Reference proteome</keyword>
<dbReference type="AlphaFoldDB" id="B4VSU1"/>
<dbReference type="HOGENOM" id="CLU_3214801_0_0_3"/>
<evidence type="ECO:0000313" key="1">
    <source>
        <dbReference type="EMBL" id="EDX74855.1"/>
    </source>
</evidence>
<protein>
    <submittedName>
        <fullName evidence="1">Uncharacterized protein</fullName>
    </submittedName>
</protein>